<dbReference type="InterPro" id="IPR018626">
    <property type="entry name" value="LCHN/Anr2"/>
</dbReference>
<evidence type="ECO:0000313" key="3">
    <source>
        <dbReference type="EMBL" id="KAG5970425.1"/>
    </source>
</evidence>
<name>A0A9P7MVZ6_9HYPO</name>
<feature type="compositionally biased region" description="Low complexity" evidence="1">
    <location>
        <begin position="16"/>
        <end position="25"/>
    </location>
</feature>
<accession>A0A9P7MVZ6</accession>
<dbReference type="InterPro" id="IPR028115">
    <property type="entry name" value="DUF4484"/>
</dbReference>
<feature type="compositionally biased region" description="Low complexity" evidence="1">
    <location>
        <begin position="417"/>
        <end position="429"/>
    </location>
</feature>
<feature type="compositionally biased region" description="Low complexity" evidence="1">
    <location>
        <begin position="346"/>
        <end position="360"/>
    </location>
</feature>
<dbReference type="PANTHER" id="PTHR28153:SF1">
    <property type="entry name" value="DUF4484 DOMAIN-CONTAINING PROTEIN"/>
    <property type="match status" value="1"/>
</dbReference>
<feature type="region of interest" description="Disordered" evidence="1">
    <location>
        <begin position="563"/>
        <end position="591"/>
    </location>
</feature>
<proteinExistence type="predicted"/>
<comment type="caution">
    <text evidence="3">The sequence shown here is derived from an EMBL/GenBank/DDBJ whole genome shotgun (WGS) entry which is preliminary data.</text>
</comment>
<evidence type="ECO:0000259" key="2">
    <source>
        <dbReference type="Pfam" id="PF14831"/>
    </source>
</evidence>
<dbReference type="AlphaFoldDB" id="A0A9P7MVZ6"/>
<dbReference type="Pfam" id="PF14831">
    <property type="entry name" value="DUF4484"/>
    <property type="match status" value="1"/>
</dbReference>
<feature type="domain" description="DUF4484" evidence="2">
    <location>
        <begin position="445"/>
        <end position="649"/>
    </location>
</feature>
<feature type="region of interest" description="Disordered" evidence="1">
    <location>
        <begin position="338"/>
        <end position="435"/>
    </location>
</feature>
<dbReference type="OrthoDB" id="2152680at2759"/>
<dbReference type="GO" id="GO:0005811">
    <property type="term" value="C:lipid droplet"/>
    <property type="evidence" value="ECO:0007669"/>
    <property type="project" value="TreeGrafter"/>
</dbReference>
<sequence>MASLRRNQSTAKRHSSLSPSLPPNSNVEPPPIAALFLIDFDVKAGYTITWRRAVPSVELDGRVEYKSLPSGLHTVRDDLIYFVDGAHAGLSAFVNEPCQEEEARHARMIAVGVLVPLSYGRLGRAWRHAEKLKELAAQLAKDRNRIDSLEQYWDTNKDGHDEDESTQNPAHIPDTPPLEPTRDGRRRSASDGIALIPHEHKLSPYHPAWSLVNLLDKFGPLIFPIQRAALLRKRILISCHAPVHEVCDFVYNISILSNIPLSVADRLPAPSPTSRLRPLFTIGVHDIPFLMDDLEAHKRRQDGLADPEDEAGSGWIACTTDSILAMKDTLWDMLITMPPNNTTHASPSLSSSSPSSSSSPTHLHDAHPDKAWPTVEYPRGTPVKATQRDSRRFNALRTGLLRLATSTSDPEPDSPRSESSSVRPSTSRSHCIVKDERDETTDALIEPITWTALAYNGYMWWASAGEQLRSEQQEEAFQDAALLADLAPSPQHSPISLPRSSSRELASESLSSLAARHGGACSTSSGTPEARTELAIIAYFHRLTTQMLSVLLDLVDSADEAYPSSYRDEDDADSGGEDEDEDEALLRDGSEDRFEDRAITVDSRGLETMGLDVWSATDGSFVQDLMGVYFGRGARIEGKGVEICGVRVC</sequence>
<dbReference type="EMBL" id="SRPS01000078">
    <property type="protein sequence ID" value="KAG5970425.1"/>
    <property type="molecule type" value="Genomic_DNA"/>
</dbReference>
<protein>
    <recommendedName>
        <fullName evidence="2">DUF4484 domain-containing protein</fullName>
    </recommendedName>
</protein>
<feature type="region of interest" description="Disordered" evidence="1">
    <location>
        <begin position="154"/>
        <end position="187"/>
    </location>
</feature>
<dbReference type="PANTHER" id="PTHR28153">
    <property type="entry name" value="PROTEIN, PUTATIVE-RELATED"/>
    <property type="match status" value="1"/>
</dbReference>
<dbReference type="Pfam" id="PF09804">
    <property type="entry name" value="DENND11"/>
    <property type="match status" value="1"/>
</dbReference>
<dbReference type="Proteomes" id="UP000784919">
    <property type="component" value="Unassembled WGS sequence"/>
</dbReference>
<evidence type="ECO:0000313" key="4">
    <source>
        <dbReference type="Proteomes" id="UP000784919"/>
    </source>
</evidence>
<feature type="compositionally biased region" description="Acidic residues" evidence="1">
    <location>
        <begin position="568"/>
        <end position="583"/>
    </location>
</feature>
<reference evidence="3" key="1">
    <citation type="journal article" date="2020" name="bioRxiv">
        <title>Whole genome comparisons of ergot fungi reveals the divergence and evolution of species within the genus Claviceps are the result of varying mechanisms driving genome evolution and host range expansion.</title>
        <authorList>
            <person name="Wyka S.A."/>
            <person name="Mondo S.J."/>
            <person name="Liu M."/>
            <person name="Dettman J."/>
            <person name="Nalam V."/>
            <person name="Broders K.D."/>
        </authorList>
    </citation>
    <scope>NUCLEOTIDE SEQUENCE</scope>
    <source>
        <strain evidence="3">CCC 1102</strain>
    </source>
</reference>
<feature type="region of interest" description="Disordered" evidence="1">
    <location>
        <begin position="1"/>
        <end position="25"/>
    </location>
</feature>
<dbReference type="InterPro" id="IPR053056">
    <property type="entry name" value="Lipid_Metab_Assoc_Protein"/>
</dbReference>
<organism evidence="3 4">
    <name type="scientific">Claviceps arundinis</name>
    <dbReference type="NCBI Taxonomy" id="1623583"/>
    <lineage>
        <taxon>Eukaryota</taxon>
        <taxon>Fungi</taxon>
        <taxon>Dikarya</taxon>
        <taxon>Ascomycota</taxon>
        <taxon>Pezizomycotina</taxon>
        <taxon>Sordariomycetes</taxon>
        <taxon>Hypocreomycetidae</taxon>
        <taxon>Hypocreales</taxon>
        <taxon>Clavicipitaceae</taxon>
        <taxon>Claviceps</taxon>
    </lineage>
</organism>
<gene>
    <name evidence="3" type="ORF">E4U56_007689</name>
</gene>
<evidence type="ECO:0000256" key="1">
    <source>
        <dbReference type="SAM" id="MobiDB-lite"/>
    </source>
</evidence>
<feature type="compositionally biased region" description="Polar residues" evidence="1">
    <location>
        <begin position="1"/>
        <end position="10"/>
    </location>
</feature>